<evidence type="ECO:0000313" key="1">
    <source>
        <dbReference type="EMBL" id="XCD29858.1"/>
    </source>
</evidence>
<reference evidence="1" key="1">
    <citation type="submission" date="2024-03" db="EMBL/GenBank/DDBJ databases">
        <title>This phage originates from the Bacteriophage catalogue of the Bacteriophage Competence Centre, Department of Microbiology und Biotechnology, Max Rubner-Institut, Kiel, Germany.</title>
        <authorList>
            <person name="Sprotte S."/>
            <person name="Brinks E."/>
        </authorList>
    </citation>
    <scope>NUCLEOTIDE SEQUENCE</scope>
</reference>
<name>A0AAU8BVH8_9VIRU</name>
<protein>
    <submittedName>
        <fullName evidence="1">Uncharacterized protein</fullName>
    </submittedName>
</protein>
<dbReference type="EMBL" id="PP554580">
    <property type="protein sequence ID" value="XCD29858.1"/>
    <property type="molecule type" value="Genomic_DNA"/>
</dbReference>
<organism evidence="1">
    <name type="scientific">Salmonella phage PMBT35</name>
    <dbReference type="NCBI Taxonomy" id="3137287"/>
    <lineage>
        <taxon>Viruses</taxon>
    </lineage>
</organism>
<accession>A0AAU8BVH8</accession>
<sequence length="32" mass="3818">MFIFLGDSMREHMNTKTTRNQINSLQLNFVCK</sequence>
<proteinExistence type="predicted"/>